<evidence type="ECO:0000256" key="1">
    <source>
        <dbReference type="ARBA" id="ARBA00000677"/>
    </source>
</evidence>
<dbReference type="GO" id="GO:0005886">
    <property type="term" value="C:plasma membrane"/>
    <property type="evidence" value="ECO:0007669"/>
    <property type="project" value="UniProtKB-SubCell"/>
</dbReference>
<dbReference type="PANTHER" id="PTHR43390">
    <property type="entry name" value="SIGNAL PEPTIDASE I"/>
    <property type="match status" value="1"/>
</dbReference>
<reference evidence="10 11" key="1">
    <citation type="submission" date="2020-07" db="EMBL/GenBank/DDBJ databases">
        <title>Sequencing the genomes of 1000 actinobacteria strains.</title>
        <authorList>
            <person name="Klenk H.-P."/>
        </authorList>
    </citation>
    <scope>NUCLEOTIDE SEQUENCE [LARGE SCALE GENOMIC DNA]</scope>
    <source>
        <strain evidence="10 11">DSM 42178</strain>
    </source>
</reference>
<feature type="compositionally biased region" description="Acidic residues" evidence="8">
    <location>
        <begin position="348"/>
        <end position="359"/>
    </location>
</feature>
<dbReference type="InterPro" id="IPR019533">
    <property type="entry name" value="Peptidase_S26"/>
</dbReference>
<proteinExistence type="inferred from homology"/>
<dbReference type="NCBIfam" id="TIGR02227">
    <property type="entry name" value="sigpep_I_bact"/>
    <property type="match status" value="1"/>
</dbReference>
<accession>A0A853A1G5</accession>
<feature type="active site" evidence="6">
    <location>
        <position position="475"/>
    </location>
</feature>
<dbReference type="Proteomes" id="UP000567795">
    <property type="component" value="Unassembled WGS sequence"/>
</dbReference>
<feature type="compositionally biased region" description="Basic and acidic residues" evidence="8">
    <location>
        <begin position="88"/>
        <end position="100"/>
    </location>
</feature>
<keyword evidence="5 7" id="KW-0378">Hydrolase</keyword>
<feature type="compositionally biased region" description="Basic and acidic residues" evidence="8">
    <location>
        <begin position="29"/>
        <end position="45"/>
    </location>
</feature>
<feature type="active site" evidence="6">
    <location>
        <position position="402"/>
    </location>
</feature>
<feature type="region of interest" description="Disordered" evidence="8">
    <location>
        <begin position="575"/>
        <end position="594"/>
    </location>
</feature>
<feature type="compositionally biased region" description="Low complexity" evidence="8">
    <location>
        <begin position="169"/>
        <end position="193"/>
    </location>
</feature>
<dbReference type="SUPFAM" id="SSF51306">
    <property type="entry name" value="LexA/Signal peptidase"/>
    <property type="match status" value="1"/>
</dbReference>
<comment type="caution">
    <text evidence="10">The sequence shown here is derived from an EMBL/GenBank/DDBJ whole genome shotgun (WGS) entry which is preliminary data.</text>
</comment>
<evidence type="ECO:0000313" key="11">
    <source>
        <dbReference type="Proteomes" id="UP000567795"/>
    </source>
</evidence>
<evidence type="ECO:0000256" key="2">
    <source>
        <dbReference type="ARBA" id="ARBA00004401"/>
    </source>
</evidence>
<feature type="domain" description="Peptidase S26" evidence="9">
    <location>
        <begin position="376"/>
        <end position="565"/>
    </location>
</feature>
<evidence type="ECO:0000256" key="8">
    <source>
        <dbReference type="SAM" id="MobiDB-lite"/>
    </source>
</evidence>
<dbReference type="PANTHER" id="PTHR43390:SF1">
    <property type="entry name" value="CHLOROPLAST PROCESSING PEPTIDASE"/>
    <property type="match status" value="1"/>
</dbReference>
<dbReference type="CDD" id="cd06530">
    <property type="entry name" value="S26_SPase_I"/>
    <property type="match status" value="1"/>
</dbReference>
<feature type="compositionally biased region" description="Low complexity" evidence="8">
    <location>
        <begin position="7"/>
        <end position="17"/>
    </location>
</feature>
<dbReference type="InterPro" id="IPR019758">
    <property type="entry name" value="Pept_S26A_signal_pept_1_CS"/>
</dbReference>
<gene>
    <name evidence="10" type="ORF">FHU37_005435</name>
</gene>
<feature type="region of interest" description="Disordered" evidence="8">
    <location>
        <begin position="1"/>
        <end position="299"/>
    </location>
</feature>
<comment type="catalytic activity">
    <reaction evidence="1 7">
        <text>Cleavage of hydrophobic, N-terminal signal or leader sequences from secreted and periplasmic proteins.</text>
        <dbReference type="EC" id="3.4.21.89"/>
    </reaction>
</comment>
<dbReference type="Gene3D" id="2.10.109.10">
    <property type="entry name" value="Umud Fragment, subunit A"/>
    <property type="match status" value="1"/>
</dbReference>
<evidence type="ECO:0000256" key="3">
    <source>
        <dbReference type="ARBA" id="ARBA00009370"/>
    </source>
</evidence>
<keyword evidence="11" id="KW-1185">Reference proteome</keyword>
<evidence type="ECO:0000256" key="6">
    <source>
        <dbReference type="PIRSR" id="PIRSR600223-1"/>
    </source>
</evidence>
<organism evidence="10 11">
    <name type="scientific">Allostreptomyces psammosilenae</name>
    <dbReference type="NCBI Taxonomy" id="1892865"/>
    <lineage>
        <taxon>Bacteria</taxon>
        <taxon>Bacillati</taxon>
        <taxon>Actinomycetota</taxon>
        <taxon>Actinomycetes</taxon>
        <taxon>Kitasatosporales</taxon>
        <taxon>Streptomycetaceae</taxon>
        <taxon>Allostreptomyces</taxon>
    </lineage>
</organism>
<feature type="compositionally biased region" description="Low complexity" evidence="8">
    <location>
        <begin position="139"/>
        <end position="154"/>
    </location>
</feature>
<dbReference type="PRINTS" id="PR00727">
    <property type="entry name" value="LEADERPTASE"/>
</dbReference>
<name>A0A853A1G5_9ACTN</name>
<evidence type="ECO:0000256" key="5">
    <source>
        <dbReference type="ARBA" id="ARBA00022801"/>
    </source>
</evidence>
<dbReference type="PROSITE" id="PS00761">
    <property type="entry name" value="SPASE_I_3"/>
    <property type="match status" value="1"/>
</dbReference>
<comment type="similarity">
    <text evidence="3 7">Belongs to the peptidase S26 family.</text>
</comment>
<feature type="compositionally biased region" description="Low complexity" evidence="8">
    <location>
        <begin position="101"/>
        <end position="110"/>
    </location>
</feature>
<keyword evidence="7" id="KW-0645">Protease</keyword>
<dbReference type="GO" id="GO:0006465">
    <property type="term" value="P:signal peptide processing"/>
    <property type="evidence" value="ECO:0007669"/>
    <property type="project" value="InterPro"/>
</dbReference>
<feature type="compositionally biased region" description="Low complexity" evidence="8">
    <location>
        <begin position="117"/>
        <end position="131"/>
    </location>
</feature>
<dbReference type="Pfam" id="PF10502">
    <property type="entry name" value="Peptidase_S26"/>
    <property type="match status" value="1"/>
</dbReference>
<sequence length="594" mass="60456">MSGDGAGAPSPAVAGRGAAAGHGGLPEQNRSDRGDRPSGTSRREAGQATRVPTAGTAGDTALESAADPATMVLETVGRSRLPSPRAPRPGEPRAADRAEADAAPLDTAAENGKPDAADPGGAPPDTAQPDALQQDTARPDAAPEPAEAPQALPETADEVPATSAEPARTTPAGEEGPKPGEAAAPTAGTTEATADAEEAPAPAPRAGGAAGESSITATMALPRLSESSSADAGRQQPEGEETSLLTPAERSAPPASPGTAGEAPVAEATVVLSRVAPTGVDTTDRTGTATEADTAAENAAENAAETVLLRVLSPSAAGKPAPARAAAAPAGRDGHGDASEDASVGDAADGDPGEPEDDETALEPLRWYQGWSRPLLIALSAVVALMLTQAVVAQPFLIPSGSMENTLLVGDRILVNKLAYAFGREPQRGDVIVFDGRGSFVPETSSEEAGAVERLVDEFRSFLGYSTADETDFVKRIVGLPGDRVVCCDSQGRITVNGTPLEETSTLFPGDAPSNQPFDVIVPAGRLWVMGDHRSSSRDSRDHLGDPGGGFVPVDAVIGRAEWIIYPVSRWTSVQRPDTYSEPGPAGEENVEHG</sequence>
<feature type="compositionally biased region" description="Low complexity" evidence="8">
    <location>
        <begin position="318"/>
        <end position="331"/>
    </location>
</feature>
<evidence type="ECO:0000256" key="4">
    <source>
        <dbReference type="ARBA" id="ARBA00013208"/>
    </source>
</evidence>
<dbReference type="InterPro" id="IPR036286">
    <property type="entry name" value="LexA/Signal_pep-like_sf"/>
</dbReference>
<dbReference type="EMBL" id="JACBZD010000002">
    <property type="protein sequence ID" value="NYI08406.1"/>
    <property type="molecule type" value="Genomic_DNA"/>
</dbReference>
<evidence type="ECO:0000259" key="9">
    <source>
        <dbReference type="Pfam" id="PF10502"/>
    </source>
</evidence>
<protein>
    <recommendedName>
        <fullName evidence="4 7">Signal peptidase I</fullName>
        <ecNumber evidence="4 7">3.4.21.89</ecNumber>
    </recommendedName>
</protein>
<feature type="compositionally biased region" description="Low complexity" evidence="8">
    <location>
        <begin position="278"/>
        <end position="299"/>
    </location>
</feature>
<dbReference type="AlphaFoldDB" id="A0A853A1G5"/>
<dbReference type="InterPro" id="IPR000223">
    <property type="entry name" value="Pept_S26A_signal_pept_1"/>
</dbReference>
<evidence type="ECO:0000313" key="10">
    <source>
        <dbReference type="EMBL" id="NYI08406.1"/>
    </source>
</evidence>
<evidence type="ECO:0000256" key="7">
    <source>
        <dbReference type="RuleBase" id="RU362042"/>
    </source>
</evidence>
<dbReference type="EC" id="3.4.21.89" evidence="4 7"/>
<dbReference type="GO" id="GO:0009003">
    <property type="term" value="F:signal peptidase activity"/>
    <property type="evidence" value="ECO:0007669"/>
    <property type="project" value="UniProtKB-EC"/>
</dbReference>
<comment type="subcellular location">
    <subcellularLocation>
        <location evidence="2">Cell membrane</location>
        <topology evidence="2">Single-pass type II membrane protein</topology>
    </subcellularLocation>
    <subcellularLocation>
        <location evidence="7">Membrane</location>
        <topology evidence="7">Single-pass type II membrane protein</topology>
    </subcellularLocation>
</comment>
<feature type="region of interest" description="Disordered" evidence="8">
    <location>
        <begin position="318"/>
        <end position="359"/>
    </location>
</feature>
<dbReference type="GO" id="GO:0004252">
    <property type="term" value="F:serine-type endopeptidase activity"/>
    <property type="evidence" value="ECO:0007669"/>
    <property type="project" value="InterPro"/>
</dbReference>